<evidence type="ECO:0000313" key="3">
    <source>
        <dbReference type="Proteomes" id="UP000028840"/>
    </source>
</evidence>
<dbReference type="AlphaFoldDB" id="A0A086PSE9"/>
<sequence>MANQRVGSWPLFAAKNAAACVRKSRSGAESIHRLCRERHETAATQVRTQSLEQRVYRQLTKLRKSCKGRGKRRGRRRGRWRGRRRGGRRGRWRRRRRRSGAVEESEERRSRREEFNRGRVQERLGKCFLFFGRRRARWSAKNENWRTRSEENMV</sequence>
<dbReference type="EMBL" id="AEYJ02001305">
    <property type="protein sequence ID" value="KFH03281.1"/>
    <property type="molecule type" value="Genomic_DNA"/>
</dbReference>
<reference evidence="2 3" key="2">
    <citation type="journal article" date="2015" name="Eukaryot. Cell">
        <title>Genetic mapping reveals that sinefungin resistance in Toxoplasma gondii is controlled by a putative amino acid transporter locus that can be used as a negative selectable marker.</title>
        <authorList>
            <person name="Behnke M.S."/>
            <person name="Khan A."/>
            <person name="Sibley L.D."/>
        </authorList>
    </citation>
    <scope>NUCLEOTIDE SEQUENCE [LARGE SCALE GENOMIC DNA]</scope>
    <source>
        <strain evidence="2 3">VAND</strain>
    </source>
</reference>
<feature type="compositionally biased region" description="Basic residues" evidence="1">
    <location>
        <begin position="62"/>
        <end position="99"/>
    </location>
</feature>
<accession>A0A086PSE9</accession>
<proteinExistence type="predicted"/>
<protein>
    <submittedName>
        <fullName evidence="2">Uncharacterized protein</fullName>
    </submittedName>
</protein>
<name>A0A086PSE9_TOXGO</name>
<reference evidence="2 3" key="1">
    <citation type="submission" date="2014-08" db="EMBL/GenBank/DDBJ databases">
        <authorList>
            <person name="Sibley D."/>
            <person name="Venepally P."/>
            <person name="Karamycheva S."/>
            <person name="Hadjithomas M."/>
            <person name="Khan A."/>
            <person name="Brunk B."/>
            <person name="Roos D."/>
            <person name="Caler E."/>
            <person name="Lorenzi H."/>
        </authorList>
    </citation>
    <scope>NUCLEOTIDE SEQUENCE [LARGE SCALE GENOMIC DNA]</scope>
    <source>
        <strain evidence="2 3">VAND</strain>
    </source>
</reference>
<organism evidence="2 3">
    <name type="scientific">Toxoplasma gondii VAND</name>
    <dbReference type="NCBI Taxonomy" id="933077"/>
    <lineage>
        <taxon>Eukaryota</taxon>
        <taxon>Sar</taxon>
        <taxon>Alveolata</taxon>
        <taxon>Apicomplexa</taxon>
        <taxon>Conoidasida</taxon>
        <taxon>Coccidia</taxon>
        <taxon>Eucoccidiorida</taxon>
        <taxon>Eimeriorina</taxon>
        <taxon>Sarcocystidae</taxon>
        <taxon>Toxoplasma</taxon>
    </lineage>
</organism>
<dbReference type="Proteomes" id="UP000028840">
    <property type="component" value="Unassembled WGS sequence"/>
</dbReference>
<evidence type="ECO:0000313" key="2">
    <source>
        <dbReference type="EMBL" id="KFH03281.1"/>
    </source>
</evidence>
<gene>
    <name evidence="2" type="ORF">TGVAND_362000</name>
</gene>
<feature type="region of interest" description="Disordered" evidence="1">
    <location>
        <begin position="62"/>
        <end position="110"/>
    </location>
</feature>
<evidence type="ECO:0000256" key="1">
    <source>
        <dbReference type="SAM" id="MobiDB-lite"/>
    </source>
</evidence>
<comment type="caution">
    <text evidence="2">The sequence shown here is derived from an EMBL/GenBank/DDBJ whole genome shotgun (WGS) entry which is preliminary data.</text>
</comment>
<dbReference type="VEuPathDB" id="ToxoDB:TGVAND_362000"/>